<dbReference type="AlphaFoldDB" id="A0AAN9PDG7"/>
<evidence type="ECO:0000256" key="1">
    <source>
        <dbReference type="SAM" id="MobiDB-lite"/>
    </source>
</evidence>
<comment type="caution">
    <text evidence="2">The sequence shown here is derived from an EMBL/GenBank/DDBJ whole genome shotgun (WGS) entry which is preliminary data.</text>
</comment>
<protein>
    <submittedName>
        <fullName evidence="2">Uncharacterized protein</fullName>
    </submittedName>
</protein>
<proteinExistence type="predicted"/>
<feature type="region of interest" description="Disordered" evidence="1">
    <location>
        <begin position="1"/>
        <end position="30"/>
    </location>
</feature>
<dbReference type="EMBL" id="JAYKXN010000004">
    <property type="protein sequence ID" value="KAK7293344.1"/>
    <property type="molecule type" value="Genomic_DNA"/>
</dbReference>
<accession>A0AAN9PDG7</accession>
<gene>
    <name evidence="2" type="ORF">RJT34_16207</name>
</gene>
<evidence type="ECO:0000313" key="3">
    <source>
        <dbReference type="Proteomes" id="UP001359559"/>
    </source>
</evidence>
<dbReference type="Proteomes" id="UP001359559">
    <property type="component" value="Unassembled WGS sequence"/>
</dbReference>
<name>A0AAN9PDG7_CLITE</name>
<reference evidence="2 3" key="1">
    <citation type="submission" date="2024-01" db="EMBL/GenBank/DDBJ databases">
        <title>The genomes of 5 underutilized Papilionoideae crops provide insights into root nodulation and disease resistance.</title>
        <authorList>
            <person name="Yuan L."/>
        </authorList>
    </citation>
    <scope>NUCLEOTIDE SEQUENCE [LARGE SCALE GENOMIC DNA]</scope>
    <source>
        <strain evidence="2">LY-2023</strain>
        <tissue evidence="2">Leaf</tissue>
    </source>
</reference>
<evidence type="ECO:0000313" key="2">
    <source>
        <dbReference type="EMBL" id="KAK7293344.1"/>
    </source>
</evidence>
<keyword evidence="3" id="KW-1185">Reference proteome</keyword>
<dbReference type="Gene3D" id="3.90.20.10">
    <property type="match status" value="1"/>
</dbReference>
<feature type="region of interest" description="Disordered" evidence="1">
    <location>
        <begin position="48"/>
        <end position="69"/>
    </location>
</feature>
<sequence>MASSSTNPRRKRRADIARSSAPQATDLSRLFDTQKELTRNEEWHYSFENALSQDEEPIRQQPPTPQAVPSTEELFTRLTRHMDHRFDDVEQRFDHLENNMNKRYEDLAQQVATLRFFQL</sequence>
<organism evidence="2 3">
    <name type="scientific">Clitoria ternatea</name>
    <name type="common">Butterfly pea</name>
    <dbReference type="NCBI Taxonomy" id="43366"/>
    <lineage>
        <taxon>Eukaryota</taxon>
        <taxon>Viridiplantae</taxon>
        <taxon>Streptophyta</taxon>
        <taxon>Embryophyta</taxon>
        <taxon>Tracheophyta</taxon>
        <taxon>Spermatophyta</taxon>
        <taxon>Magnoliopsida</taxon>
        <taxon>eudicotyledons</taxon>
        <taxon>Gunneridae</taxon>
        <taxon>Pentapetalae</taxon>
        <taxon>rosids</taxon>
        <taxon>fabids</taxon>
        <taxon>Fabales</taxon>
        <taxon>Fabaceae</taxon>
        <taxon>Papilionoideae</taxon>
        <taxon>50 kb inversion clade</taxon>
        <taxon>NPAAA clade</taxon>
        <taxon>indigoferoid/millettioid clade</taxon>
        <taxon>Phaseoleae</taxon>
        <taxon>Clitoria</taxon>
    </lineage>
</organism>